<organism evidence="1 2">
    <name type="scientific">Lacunisphaera limnophila</name>
    <dbReference type="NCBI Taxonomy" id="1838286"/>
    <lineage>
        <taxon>Bacteria</taxon>
        <taxon>Pseudomonadati</taxon>
        <taxon>Verrucomicrobiota</taxon>
        <taxon>Opitutia</taxon>
        <taxon>Opitutales</taxon>
        <taxon>Opitutaceae</taxon>
        <taxon>Lacunisphaera</taxon>
    </lineage>
</organism>
<keyword evidence="2" id="KW-1185">Reference proteome</keyword>
<dbReference type="Gene3D" id="3.20.20.105">
    <property type="entry name" value="Queuine tRNA-ribosyltransferase-like"/>
    <property type="match status" value="1"/>
</dbReference>
<accession>A0A1D8AZ01</accession>
<keyword evidence="1" id="KW-0328">Glycosyltransferase</keyword>
<dbReference type="AlphaFoldDB" id="A0A1D8AZ01"/>
<gene>
    <name evidence="1" type="primary">tgt_3</name>
    <name evidence="1" type="ORF">Verru16b_03187</name>
</gene>
<dbReference type="PATRIC" id="fig|1838286.3.peg.3212"/>
<protein>
    <submittedName>
        <fullName evidence="1">Queuine tRNA-ribosyltransferase</fullName>
        <ecNumber evidence="1">2.4.2.29</ecNumber>
    </submittedName>
</protein>
<evidence type="ECO:0000313" key="2">
    <source>
        <dbReference type="Proteomes" id="UP000095228"/>
    </source>
</evidence>
<sequence length="420" mass="48271">MRMQFYLPDAQDLVDPNFDFVREERATDRMRQRTDAYAHELFKRPPYDGMLVSKAIVKTRYTLAQQQRLLRLGVRKFLRLDETAGSKDMKVIGDCGAFSYRDDPEPPYTVEEVVHFYDQCGFTYGISVDHVILAFRSEWDKPKARKQDPAAAEAHRRRELTLDLAAQFWKRSKGCSFSPMGVAQGWSPDSYADSVTKLQKMGYDYIAMGGLVPLKTTEILQVMERVSEVRKNTTKFHLLGVTRLEKIFDFSRYGAASFDSTAPLLQAFKSAKDNYQTSKENFIALRIPQVDANAKLKARILAGEVNQTAAIKLERSSLAALRAYASTEVALDETLKLLMDYTVMYDEDIQGNPLKIKAREQEYRHTLANRPWEACPCDICKKIGYDVIVFRGAERNRRRGFHNLDTFYRKLLATDRGLRK</sequence>
<dbReference type="GO" id="GO:0006400">
    <property type="term" value="P:tRNA modification"/>
    <property type="evidence" value="ECO:0007669"/>
    <property type="project" value="InterPro"/>
</dbReference>
<dbReference type="KEGG" id="obg:Verru16b_03187"/>
<evidence type="ECO:0000313" key="1">
    <source>
        <dbReference type="EMBL" id="AOS46091.1"/>
    </source>
</evidence>
<name>A0A1D8AZ01_9BACT</name>
<keyword evidence="1" id="KW-0808">Transferase</keyword>
<dbReference type="SUPFAM" id="SSF51713">
    <property type="entry name" value="tRNA-guanine transglycosylase"/>
    <property type="match status" value="1"/>
</dbReference>
<dbReference type="EMBL" id="CP016094">
    <property type="protein sequence ID" value="AOS46091.1"/>
    <property type="molecule type" value="Genomic_DNA"/>
</dbReference>
<dbReference type="InterPro" id="IPR036511">
    <property type="entry name" value="TGT-like_sf"/>
</dbReference>
<dbReference type="STRING" id="1838286.Verru16b_03187"/>
<dbReference type="GO" id="GO:0016757">
    <property type="term" value="F:glycosyltransferase activity"/>
    <property type="evidence" value="ECO:0007669"/>
    <property type="project" value="UniProtKB-KW"/>
</dbReference>
<dbReference type="NCBIfam" id="NF041059">
    <property type="entry name" value="DpdA"/>
    <property type="match status" value="1"/>
</dbReference>
<dbReference type="Proteomes" id="UP000095228">
    <property type="component" value="Chromosome"/>
</dbReference>
<dbReference type="EC" id="2.4.2.29" evidence="1"/>
<proteinExistence type="predicted"/>
<dbReference type="InterPro" id="IPR053537">
    <property type="entry name" value="DNA-guanine_TGase"/>
</dbReference>
<reference evidence="1 2" key="1">
    <citation type="submission" date="2016-06" db="EMBL/GenBank/DDBJ databases">
        <title>Three novel species with peptidoglycan cell walls form the new genus Lacunisphaera gen. nov. in the family Opitutaceae of the verrucomicrobial subdivision 4.</title>
        <authorList>
            <person name="Rast P."/>
            <person name="Gloeckner I."/>
            <person name="Jogler M."/>
            <person name="Boedeker C."/>
            <person name="Jeske O."/>
            <person name="Wiegand S."/>
            <person name="Reinhardt R."/>
            <person name="Schumann P."/>
            <person name="Rohde M."/>
            <person name="Spring S."/>
            <person name="Gloeckner F.O."/>
            <person name="Jogler C."/>
        </authorList>
    </citation>
    <scope>NUCLEOTIDE SEQUENCE [LARGE SCALE GENOMIC DNA]</scope>
    <source>
        <strain evidence="1 2">IG16b</strain>
    </source>
</reference>